<dbReference type="Proteomes" id="UP000017836">
    <property type="component" value="Unassembled WGS sequence"/>
</dbReference>
<keyword evidence="3" id="KW-1185">Reference proteome</keyword>
<protein>
    <submittedName>
        <fullName evidence="2">Uncharacterized protein</fullName>
    </submittedName>
</protein>
<dbReference type="Gramene" id="ERN10764">
    <property type="protein sequence ID" value="ERN10764"/>
    <property type="gene ID" value="AMTR_s00027p00200400"/>
</dbReference>
<dbReference type="PANTHER" id="PTHR45521">
    <property type="entry name" value="TSET COMPLEX MEMBER TSTF"/>
    <property type="match status" value="1"/>
</dbReference>
<dbReference type="HOGENOM" id="CLU_1827920_0_0_1"/>
<sequence>MLQKELSNIPTYKLVKLDLQSAASLEEPKLTSLAEAGKKPPIEILPPGMPSLPSSITAKKPPTPTPQGTQQQSKPLLIEASPQPKETPEVPPSEPEAPSETKPEASSEPMPEIPSENKPGGPNESKPAALSESVPVESELF</sequence>
<dbReference type="EMBL" id="KI392798">
    <property type="protein sequence ID" value="ERN10764.1"/>
    <property type="molecule type" value="Genomic_DNA"/>
</dbReference>
<feature type="region of interest" description="Disordered" evidence="1">
    <location>
        <begin position="27"/>
        <end position="141"/>
    </location>
</feature>
<evidence type="ECO:0000313" key="2">
    <source>
        <dbReference type="EMBL" id="ERN10764.1"/>
    </source>
</evidence>
<organism evidence="2 3">
    <name type="scientific">Amborella trichopoda</name>
    <dbReference type="NCBI Taxonomy" id="13333"/>
    <lineage>
        <taxon>Eukaryota</taxon>
        <taxon>Viridiplantae</taxon>
        <taxon>Streptophyta</taxon>
        <taxon>Embryophyta</taxon>
        <taxon>Tracheophyta</taxon>
        <taxon>Spermatophyta</taxon>
        <taxon>Magnoliopsida</taxon>
        <taxon>Amborellales</taxon>
        <taxon>Amborellaceae</taxon>
        <taxon>Amborella</taxon>
    </lineage>
</organism>
<dbReference type="AlphaFoldDB" id="W1PSF2"/>
<gene>
    <name evidence="2" type="ORF">AMTR_s00027p00200400</name>
</gene>
<feature type="compositionally biased region" description="Low complexity" evidence="1">
    <location>
        <begin position="53"/>
        <end position="75"/>
    </location>
</feature>
<dbReference type="PANTHER" id="PTHR45521:SF2">
    <property type="entry name" value="TRANSDUCIN_WD40 REPEAT-LIKE SUPERFAMILY PROTEIN"/>
    <property type="match status" value="1"/>
</dbReference>
<evidence type="ECO:0000313" key="3">
    <source>
        <dbReference type="Proteomes" id="UP000017836"/>
    </source>
</evidence>
<dbReference type="InterPro" id="IPR053290">
    <property type="entry name" value="TSET_complex_member"/>
</dbReference>
<name>W1PSF2_AMBTC</name>
<accession>W1PSF2</accession>
<evidence type="ECO:0000256" key="1">
    <source>
        <dbReference type="SAM" id="MobiDB-lite"/>
    </source>
</evidence>
<proteinExistence type="predicted"/>
<reference evidence="3" key="1">
    <citation type="journal article" date="2013" name="Science">
        <title>The Amborella genome and the evolution of flowering plants.</title>
        <authorList>
            <consortium name="Amborella Genome Project"/>
        </authorList>
    </citation>
    <scope>NUCLEOTIDE SEQUENCE [LARGE SCALE GENOMIC DNA]</scope>
</reference>